<dbReference type="NCBIfam" id="TIGR01352">
    <property type="entry name" value="tonB_Cterm"/>
    <property type="match status" value="1"/>
</dbReference>
<dbReference type="Pfam" id="PF05569">
    <property type="entry name" value="Peptidase_M56"/>
    <property type="match status" value="1"/>
</dbReference>
<sequence length="542" mass="58729">MSDLLAGLTATTLAGTAATALVLLLRRPVRRWLGAGAAYGLWLCVPVALLAVLLPAPVLEPTWVQPSIVLEPVTTIADAGNAGLLHGHAGSLLLSAWAAGALAMLAWLVLQQWYFRRLLGPLRRRADGTYEASSVAGLPAVMGLLRPRVLLPHGFEQRYDRQERELVLHHERIHIRRGDLHANALVAGLRCLYWFNPLFHLAARRFRFDQELACDARVVAAYPQARRSYGQAMLKTQFDGVALPMGCHWQIHHPLKERIAMLKRPTPRPAQWMASALLVAGLSATLGYAAWAAQPARPASASADAAASQDLYRIRMQLEVDGERQQFELRERAGQPFAFDTTTDAGRHWQAEFTLEPVGDSVRLSGTLSEGGKQLSRPTLLARLGTPAEIHVDSADGGSLFKLKMQAQVMDGVSATTTASAMQQEQRDGKPAISVEPYAWASGGTEADAETQAVAEYMTPPKYPAGAYEQGIGGEVVLRVEVGADGRAGDITVISARPQGVFEEDSIAAARQWTFKPAMKDGRPVASALRIPLTFEMGPASP</sequence>
<dbReference type="InterPro" id="IPR008756">
    <property type="entry name" value="Peptidase_M56"/>
</dbReference>
<comment type="caution">
    <text evidence="5">Lacks conserved residue(s) required for the propagation of feature annotation.</text>
</comment>
<reference evidence="7 8" key="1">
    <citation type="submission" date="2022-10" db="EMBL/GenBank/DDBJ databases">
        <title>Xanthomonas sp. H13-6.</title>
        <authorList>
            <person name="Liu X."/>
            <person name="Deng Z."/>
            <person name="Jiang Y."/>
            <person name="Yu T."/>
            <person name="Ai J."/>
        </authorList>
    </citation>
    <scope>NUCLEOTIDE SEQUENCE [LARGE SCALE GENOMIC DNA]</scope>
    <source>
        <strain evidence="7 8">H13-6</strain>
    </source>
</reference>
<gene>
    <name evidence="7" type="ORF">OK345_05140</name>
</gene>
<dbReference type="PANTHER" id="PTHR34978:SF3">
    <property type="entry name" value="SLR0241 PROTEIN"/>
    <property type="match status" value="1"/>
</dbReference>
<keyword evidence="4 5" id="KW-0472">Membrane</keyword>
<dbReference type="CDD" id="cd07341">
    <property type="entry name" value="M56_BlaR1_MecR1_like"/>
    <property type="match status" value="1"/>
</dbReference>
<keyword evidence="5" id="KW-0813">Transport</keyword>
<evidence type="ECO:0000256" key="4">
    <source>
        <dbReference type="ARBA" id="ARBA00023136"/>
    </source>
</evidence>
<dbReference type="PRINTS" id="PR01374">
    <property type="entry name" value="TONBPROTEIN"/>
</dbReference>
<keyword evidence="2 5" id="KW-0812">Transmembrane</keyword>
<dbReference type="InterPro" id="IPR052173">
    <property type="entry name" value="Beta-lactam_resp_regulator"/>
</dbReference>
<feature type="transmembrane region" description="Helical" evidence="5">
    <location>
        <begin position="272"/>
        <end position="291"/>
    </location>
</feature>
<dbReference type="EMBL" id="JAPCHY010000003">
    <property type="protein sequence ID" value="MCW4471894.1"/>
    <property type="molecule type" value="Genomic_DNA"/>
</dbReference>
<name>A0ABT3JTS0_9XANT</name>
<keyword evidence="5" id="KW-0735">Signal-anchor</keyword>
<dbReference type="RefSeq" id="WP_265126853.1">
    <property type="nucleotide sequence ID" value="NZ_JAPCHY010000003.1"/>
</dbReference>
<keyword evidence="5" id="KW-1003">Cell membrane</keyword>
<feature type="transmembrane region" description="Helical" evidence="5">
    <location>
        <begin position="6"/>
        <end position="25"/>
    </location>
</feature>
<dbReference type="Pfam" id="PF03544">
    <property type="entry name" value="TonB_C"/>
    <property type="match status" value="1"/>
</dbReference>
<dbReference type="PANTHER" id="PTHR34978">
    <property type="entry name" value="POSSIBLE SENSOR-TRANSDUCER PROTEIN BLAR"/>
    <property type="match status" value="1"/>
</dbReference>
<dbReference type="InterPro" id="IPR006260">
    <property type="entry name" value="TonB/TolA_C"/>
</dbReference>
<dbReference type="Gene3D" id="3.30.1150.10">
    <property type="match status" value="1"/>
</dbReference>
<comment type="function">
    <text evidence="5">Interacts with outer membrane receptor proteins that carry out high-affinity binding and energy dependent uptake into the periplasmic space of specific substrates. It could act to transduce energy from the cytoplasmic membrane to specific energy-requiring processes in the outer membrane, resulting in the release into the periplasm of ligands bound by these outer membrane proteins.</text>
</comment>
<dbReference type="Proteomes" id="UP001209922">
    <property type="component" value="Unassembled WGS sequence"/>
</dbReference>
<feature type="domain" description="TonB C-terminal" evidence="6">
    <location>
        <begin position="448"/>
        <end position="542"/>
    </location>
</feature>
<evidence type="ECO:0000256" key="2">
    <source>
        <dbReference type="ARBA" id="ARBA00022692"/>
    </source>
</evidence>
<proteinExistence type="inferred from homology"/>
<evidence type="ECO:0000313" key="8">
    <source>
        <dbReference type="Proteomes" id="UP001209922"/>
    </source>
</evidence>
<evidence type="ECO:0000256" key="1">
    <source>
        <dbReference type="ARBA" id="ARBA00004167"/>
    </source>
</evidence>
<evidence type="ECO:0000256" key="5">
    <source>
        <dbReference type="RuleBase" id="RU362123"/>
    </source>
</evidence>
<protein>
    <recommendedName>
        <fullName evidence="5">Protein TonB</fullName>
    </recommendedName>
</protein>
<keyword evidence="5" id="KW-0653">Protein transport</keyword>
<keyword evidence="8" id="KW-1185">Reference proteome</keyword>
<dbReference type="SUPFAM" id="SSF74653">
    <property type="entry name" value="TolA/TonB C-terminal domain"/>
    <property type="match status" value="1"/>
</dbReference>
<accession>A0ABT3JTS0</accession>
<evidence type="ECO:0000259" key="6">
    <source>
        <dbReference type="PROSITE" id="PS52015"/>
    </source>
</evidence>
<comment type="subcellular location">
    <subcellularLocation>
        <location evidence="5">Cell inner membrane</location>
        <topology evidence="5">Single-pass membrane protein</topology>
        <orientation evidence="5">Periplasmic side</orientation>
    </subcellularLocation>
    <subcellularLocation>
        <location evidence="1">Membrane</location>
        <topology evidence="1">Single-pass membrane protein</topology>
    </subcellularLocation>
</comment>
<comment type="similarity">
    <text evidence="5">Belongs to the TonB family.</text>
</comment>
<dbReference type="InterPro" id="IPR037682">
    <property type="entry name" value="TonB_C"/>
</dbReference>
<organism evidence="7 8">
    <name type="scientific">Xanthomonas chitinilytica</name>
    <dbReference type="NCBI Taxonomy" id="2989819"/>
    <lineage>
        <taxon>Bacteria</taxon>
        <taxon>Pseudomonadati</taxon>
        <taxon>Pseudomonadota</taxon>
        <taxon>Gammaproteobacteria</taxon>
        <taxon>Lysobacterales</taxon>
        <taxon>Lysobacteraceae</taxon>
        <taxon>Xanthomonas</taxon>
    </lineage>
</organism>
<comment type="caution">
    <text evidence="7">The sequence shown here is derived from an EMBL/GenBank/DDBJ whole genome shotgun (WGS) entry which is preliminary data.</text>
</comment>
<feature type="transmembrane region" description="Helical" evidence="5">
    <location>
        <begin position="94"/>
        <end position="115"/>
    </location>
</feature>
<dbReference type="InterPro" id="IPR003538">
    <property type="entry name" value="TonB"/>
</dbReference>
<feature type="transmembrane region" description="Helical" evidence="5">
    <location>
        <begin position="32"/>
        <end position="54"/>
    </location>
</feature>
<evidence type="ECO:0000313" key="7">
    <source>
        <dbReference type="EMBL" id="MCW4471894.1"/>
    </source>
</evidence>
<dbReference type="PROSITE" id="PS52015">
    <property type="entry name" value="TONB_CTD"/>
    <property type="match status" value="1"/>
</dbReference>
<keyword evidence="3 5" id="KW-1133">Transmembrane helix</keyword>
<keyword evidence="5" id="KW-0997">Cell inner membrane</keyword>
<evidence type="ECO:0000256" key="3">
    <source>
        <dbReference type="ARBA" id="ARBA00022989"/>
    </source>
</evidence>